<name>A0A8T2K7L4_9PIPI</name>
<proteinExistence type="predicted"/>
<dbReference type="AlphaFoldDB" id="A0A8T2K7L4"/>
<evidence type="ECO:0000313" key="2">
    <source>
        <dbReference type="EMBL" id="KAG8453199.1"/>
    </source>
</evidence>
<dbReference type="InterPro" id="IPR004365">
    <property type="entry name" value="NA-bd_OB_tRNA"/>
</dbReference>
<accession>A0A8T2K7L4</accession>
<protein>
    <recommendedName>
        <fullName evidence="1">OB domain-containing protein</fullName>
    </recommendedName>
</protein>
<sequence length="87" mass="9733">MYRPGKLLVALLGNCSRHHRNKGHLVSAVRMSVREALAKTEGSSINITIQGWVRSVRSQKEVLFLHINDGTSTENLQIVAEPNLKTR</sequence>
<evidence type="ECO:0000313" key="3">
    <source>
        <dbReference type="Proteomes" id="UP000812440"/>
    </source>
</evidence>
<dbReference type="SUPFAM" id="SSF50249">
    <property type="entry name" value="Nucleic acid-binding proteins"/>
    <property type="match status" value="1"/>
</dbReference>
<reference evidence="2" key="1">
    <citation type="thesis" date="2020" institute="ProQuest LLC" country="789 East Eisenhower Parkway, Ann Arbor, MI, USA">
        <title>Comparative Genomics and Chromosome Evolution.</title>
        <authorList>
            <person name="Mudd A.B."/>
        </authorList>
    </citation>
    <scope>NUCLEOTIDE SEQUENCE</scope>
    <source>
        <strain evidence="2">Female2</strain>
        <tissue evidence="2">Blood</tissue>
    </source>
</reference>
<feature type="domain" description="OB" evidence="1">
    <location>
        <begin position="47"/>
        <end position="82"/>
    </location>
</feature>
<gene>
    <name evidence="2" type="ORF">GDO86_004861</name>
</gene>
<dbReference type="Pfam" id="PF01336">
    <property type="entry name" value="tRNA_anti-codon"/>
    <property type="match status" value="1"/>
</dbReference>
<evidence type="ECO:0000259" key="1">
    <source>
        <dbReference type="Pfam" id="PF01336"/>
    </source>
</evidence>
<dbReference type="Proteomes" id="UP000812440">
    <property type="component" value="Chromosome 2"/>
</dbReference>
<dbReference type="InterPro" id="IPR012340">
    <property type="entry name" value="NA-bd_OB-fold"/>
</dbReference>
<dbReference type="GO" id="GO:0003676">
    <property type="term" value="F:nucleic acid binding"/>
    <property type="evidence" value="ECO:0007669"/>
    <property type="project" value="InterPro"/>
</dbReference>
<comment type="caution">
    <text evidence="2">The sequence shown here is derived from an EMBL/GenBank/DDBJ whole genome shotgun (WGS) entry which is preliminary data.</text>
</comment>
<dbReference type="EMBL" id="JAACNH010000002">
    <property type="protein sequence ID" value="KAG8453199.1"/>
    <property type="molecule type" value="Genomic_DNA"/>
</dbReference>
<dbReference type="OrthoDB" id="9907238at2759"/>
<organism evidence="2 3">
    <name type="scientific">Hymenochirus boettgeri</name>
    <name type="common">Congo dwarf clawed frog</name>
    <dbReference type="NCBI Taxonomy" id="247094"/>
    <lineage>
        <taxon>Eukaryota</taxon>
        <taxon>Metazoa</taxon>
        <taxon>Chordata</taxon>
        <taxon>Craniata</taxon>
        <taxon>Vertebrata</taxon>
        <taxon>Euteleostomi</taxon>
        <taxon>Amphibia</taxon>
        <taxon>Batrachia</taxon>
        <taxon>Anura</taxon>
        <taxon>Pipoidea</taxon>
        <taxon>Pipidae</taxon>
        <taxon>Pipinae</taxon>
        <taxon>Hymenochirus</taxon>
    </lineage>
</organism>
<dbReference type="Gene3D" id="2.40.50.140">
    <property type="entry name" value="Nucleic acid-binding proteins"/>
    <property type="match status" value="1"/>
</dbReference>
<keyword evidence="3" id="KW-1185">Reference proteome</keyword>